<dbReference type="Proteomes" id="UP000588098">
    <property type="component" value="Unassembled WGS sequence"/>
</dbReference>
<dbReference type="Gene3D" id="3.60.20.30">
    <property type="entry name" value="(Glycosyl)asparaginase"/>
    <property type="match status" value="1"/>
</dbReference>
<feature type="binding site" evidence="5">
    <location>
        <begin position="298"/>
        <end position="301"/>
    </location>
    <ligand>
        <name>substrate</name>
    </ligand>
</feature>
<evidence type="ECO:0000256" key="8">
    <source>
        <dbReference type="SAM" id="SignalP"/>
    </source>
</evidence>
<sequence>MRLRSHSRIWLGTVFAAATVLTASLTTAVPSSAGSSSTSSHKTFVRPAERGGPGRPDARDVVLAVHGGAGTALDPDTTSPQQERAYRKGLTDALRAGQRVLRRGGDSVAAVEASVRVLEDNELFNAGKGAVFTADAGHELDASIMRGSDQAAGAVAGVRSVRNPISAARLVMEKTRHVLLAGEGADDFAARNGLPTVTQDYYWTQKRWDQLMAAKEKARNAKSAPGEGTRGPGGGATASDDEQTKGTVGAVALDGRHNLAAATSTGGMTNKMPGRVGDSPIIGAGTYANNGTVAASATGHGEVFIRGAATATISHLMEYGDLDVAQAAYRVLVKQLPQLGGDGGVIALDGEGVFDAPHSSPGMLYGYLTGDGKIITKIFPSESPANE</sequence>
<keyword evidence="8" id="KW-0732">Signal</keyword>
<organism evidence="9 10">
    <name type="scientific">Streptomyces zagrosensis</name>
    <dbReference type="NCBI Taxonomy" id="1042984"/>
    <lineage>
        <taxon>Bacteria</taxon>
        <taxon>Bacillati</taxon>
        <taxon>Actinomycetota</taxon>
        <taxon>Actinomycetes</taxon>
        <taxon>Kitasatosporales</taxon>
        <taxon>Streptomycetaceae</taxon>
        <taxon>Streptomyces</taxon>
    </lineage>
</organism>
<keyword evidence="2 9" id="KW-0378">Hydrolase</keyword>
<dbReference type="InterPro" id="IPR000246">
    <property type="entry name" value="Peptidase_T2"/>
</dbReference>
<keyword evidence="10" id="KW-1185">Reference proteome</keyword>
<feature type="region of interest" description="Disordered" evidence="7">
    <location>
        <begin position="216"/>
        <end position="243"/>
    </location>
</feature>
<dbReference type="Pfam" id="PF01112">
    <property type="entry name" value="Asparaginase_2"/>
    <property type="match status" value="1"/>
</dbReference>
<feature type="region of interest" description="Disordered" evidence="7">
    <location>
        <begin position="28"/>
        <end position="57"/>
    </location>
</feature>
<feature type="active site" description="Nucleophile" evidence="4">
    <location>
        <position position="247"/>
    </location>
</feature>
<dbReference type="GO" id="GO:0016811">
    <property type="term" value="F:hydrolase activity, acting on carbon-nitrogen (but not peptide) bonds, in linear amides"/>
    <property type="evidence" value="ECO:0007669"/>
    <property type="project" value="UniProtKB-ARBA"/>
</dbReference>
<evidence type="ECO:0000313" key="9">
    <source>
        <dbReference type="EMBL" id="MBB5939655.1"/>
    </source>
</evidence>
<keyword evidence="3" id="KW-0068">Autocatalytic cleavage</keyword>
<dbReference type="FunFam" id="3.60.20.30:FF:000001">
    <property type="entry name" value="Isoaspartyl peptidase/L-asparaginase"/>
    <property type="match status" value="1"/>
</dbReference>
<dbReference type="RefSeq" id="WP_184579110.1">
    <property type="nucleotide sequence ID" value="NZ_JACHJL010000026.1"/>
</dbReference>
<gene>
    <name evidence="9" type="ORF">FHS42_006751</name>
</gene>
<feature type="compositionally biased region" description="Low complexity" evidence="7">
    <location>
        <begin position="28"/>
        <end position="40"/>
    </location>
</feature>
<feature type="site" description="Cleavage; by autolysis" evidence="6">
    <location>
        <begin position="246"/>
        <end position="247"/>
    </location>
</feature>
<dbReference type="EC" id="3.4.19.5" evidence="9"/>
<dbReference type="PANTHER" id="PTHR10188:SF6">
    <property type="entry name" value="N(4)-(BETA-N-ACETYLGLUCOSAMINYL)-L-ASPARAGINASE"/>
    <property type="match status" value="1"/>
</dbReference>
<evidence type="ECO:0000313" key="10">
    <source>
        <dbReference type="Proteomes" id="UP000588098"/>
    </source>
</evidence>
<dbReference type="InterPro" id="IPR029055">
    <property type="entry name" value="Ntn_hydrolases_N"/>
</dbReference>
<evidence type="ECO:0000256" key="7">
    <source>
        <dbReference type="SAM" id="MobiDB-lite"/>
    </source>
</evidence>
<evidence type="ECO:0000256" key="2">
    <source>
        <dbReference type="ARBA" id="ARBA00022801"/>
    </source>
</evidence>
<dbReference type="EMBL" id="JACHJL010000026">
    <property type="protein sequence ID" value="MBB5939655.1"/>
    <property type="molecule type" value="Genomic_DNA"/>
</dbReference>
<dbReference type="CDD" id="cd04701">
    <property type="entry name" value="Asparaginase_2"/>
    <property type="match status" value="1"/>
</dbReference>
<reference evidence="9 10" key="1">
    <citation type="submission" date="2020-08" db="EMBL/GenBank/DDBJ databases">
        <title>Genomic Encyclopedia of Type Strains, Phase III (KMG-III): the genomes of soil and plant-associated and newly described type strains.</title>
        <authorList>
            <person name="Whitman W."/>
        </authorList>
    </citation>
    <scope>NUCLEOTIDE SEQUENCE [LARGE SCALE GENOMIC DNA]</scope>
    <source>
        <strain evidence="9 10">CECT 8305</strain>
    </source>
</reference>
<name>A0A7W9QG52_9ACTN</name>
<dbReference type="GO" id="GO:0008798">
    <property type="term" value="F:beta-aspartyl-peptidase activity"/>
    <property type="evidence" value="ECO:0007669"/>
    <property type="project" value="UniProtKB-EC"/>
</dbReference>
<feature type="chain" id="PRO_5031161200" evidence="8">
    <location>
        <begin position="34"/>
        <end position="387"/>
    </location>
</feature>
<evidence type="ECO:0000256" key="1">
    <source>
        <dbReference type="ARBA" id="ARBA00022670"/>
    </source>
</evidence>
<dbReference type="SUPFAM" id="SSF56235">
    <property type="entry name" value="N-terminal nucleophile aminohydrolases (Ntn hydrolases)"/>
    <property type="match status" value="1"/>
</dbReference>
<feature type="signal peptide" evidence="8">
    <location>
        <begin position="1"/>
        <end position="33"/>
    </location>
</feature>
<evidence type="ECO:0000256" key="5">
    <source>
        <dbReference type="PIRSR" id="PIRSR600246-2"/>
    </source>
</evidence>
<evidence type="ECO:0000256" key="4">
    <source>
        <dbReference type="PIRSR" id="PIRSR600246-1"/>
    </source>
</evidence>
<feature type="binding site" evidence="5">
    <location>
        <begin position="275"/>
        <end position="278"/>
    </location>
    <ligand>
        <name>substrate</name>
    </ligand>
</feature>
<dbReference type="GO" id="GO:0006508">
    <property type="term" value="P:proteolysis"/>
    <property type="evidence" value="ECO:0007669"/>
    <property type="project" value="UniProtKB-KW"/>
</dbReference>
<comment type="caution">
    <text evidence="9">The sequence shown here is derived from an EMBL/GenBank/DDBJ whole genome shotgun (WGS) entry which is preliminary data.</text>
</comment>
<keyword evidence="1" id="KW-0645">Protease</keyword>
<protein>
    <submittedName>
        <fullName evidence="9">Beta-aspartyl-peptidase (Threonine type)</fullName>
        <ecNumber evidence="9">3.4.19.5</ecNumber>
    </submittedName>
</protein>
<dbReference type="PANTHER" id="PTHR10188">
    <property type="entry name" value="L-ASPARAGINASE"/>
    <property type="match status" value="1"/>
</dbReference>
<proteinExistence type="predicted"/>
<accession>A0A7W9QG52</accession>
<evidence type="ECO:0000256" key="6">
    <source>
        <dbReference type="PIRSR" id="PIRSR600246-3"/>
    </source>
</evidence>
<dbReference type="AlphaFoldDB" id="A0A7W9QG52"/>
<evidence type="ECO:0000256" key="3">
    <source>
        <dbReference type="ARBA" id="ARBA00022813"/>
    </source>
</evidence>